<name>A0A5K7Z7W0_9BACT</name>
<dbReference type="CDD" id="cd00130">
    <property type="entry name" value="PAS"/>
    <property type="match status" value="1"/>
</dbReference>
<dbReference type="InterPro" id="IPR035965">
    <property type="entry name" value="PAS-like_dom_sf"/>
</dbReference>
<gene>
    <name evidence="1" type="ORF">DSCW_45450</name>
</gene>
<accession>A0A5K7Z7W0</accession>
<organism evidence="1 2">
    <name type="scientific">Desulfosarcina widdelii</name>
    <dbReference type="NCBI Taxonomy" id="947919"/>
    <lineage>
        <taxon>Bacteria</taxon>
        <taxon>Pseudomonadati</taxon>
        <taxon>Thermodesulfobacteriota</taxon>
        <taxon>Desulfobacteria</taxon>
        <taxon>Desulfobacterales</taxon>
        <taxon>Desulfosarcinaceae</taxon>
        <taxon>Desulfosarcina</taxon>
    </lineage>
</organism>
<dbReference type="Gene3D" id="3.30.450.20">
    <property type="entry name" value="PAS domain"/>
    <property type="match status" value="1"/>
</dbReference>
<dbReference type="EMBL" id="AP021875">
    <property type="protein sequence ID" value="BBO77128.1"/>
    <property type="molecule type" value="Genomic_DNA"/>
</dbReference>
<dbReference type="Proteomes" id="UP000427769">
    <property type="component" value="Chromosome"/>
</dbReference>
<dbReference type="KEGG" id="dwd:DSCW_45450"/>
<dbReference type="AlphaFoldDB" id="A0A5K7Z7W0"/>
<evidence type="ECO:0000313" key="1">
    <source>
        <dbReference type="EMBL" id="BBO77128.1"/>
    </source>
</evidence>
<dbReference type="InterPro" id="IPR000014">
    <property type="entry name" value="PAS"/>
</dbReference>
<dbReference type="NCBIfam" id="TIGR00229">
    <property type="entry name" value="sensory_box"/>
    <property type="match status" value="1"/>
</dbReference>
<dbReference type="SUPFAM" id="SSF55785">
    <property type="entry name" value="PYP-like sensor domain (PAS domain)"/>
    <property type="match status" value="1"/>
</dbReference>
<proteinExistence type="predicted"/>
<reference evidence="1 2" key="1">
    <citation type="submission" date="2019-11" db="EMBL/GenBank/DDBJ databases">
        <title>Comparative genomics of hydrocarbon-degrading Desulfosarcina strains.</title>
        <authorList>
            <person name="Watanabe M."/>
            <person name="Kojima H."/>
            <person name="Fukui M."/>
        </authorList>
    </citation>
    <scope>NUCLEOTIDE SEQUENCE [LARGE SCALE GENOMIC DNA]</scope>
    <source>
        <strain evidence="1 2">PP31</strain>
    </source>
</reference>
<protein>
    <recommendedName>
        <fullName evidence="3">PAC domain-containing protein</fullName>
    </recommendedName>
</protein>
<keyword evidence="2" id="KW-1185">Reference proteome</keyword>
<sequence length="168" mass="19152">MANTQFADMLGYSVEEVHQLHIWDWDTQLNQEQYLGLTEDVSSVGLNFETQHRCRDGRIIDVEVSNNGGVYGGKKLILGICRDVTDRKKAESEKSALIDKLEKALAEIKTLQGFIPICASCKKIRSEKGYWEQIEQYIQDRSDAQFSHSLCPKCAKELYPDMDITSDQ</sequence>
<evidence type="ECO:0008006" key="3">
    <source>
        <dbReference type="Google" id="ProtNLM"/>
    </source>
</evidence>
<evidence type="ECO:0000313" key="2">
    <source>
        <dbReference type="Proteomes" id="UP000427769"/>
    </source>
</evidence>